<sequence>MVLLKSSAANMACAESRNMLPRVMVIEQQAHEYKKSVPKNFKLNQENELKINPLTLQSVDGATLPKAPHKER</sequence>
<dbReference type="Proteomes" id="UP000253472">
    <property type="component" value="Unassembled WGS sequence"/>
</dbReference>
<accession>A0A367Y262</accession>
<evidence type="ECO:0000313" key="2">
    <source>
        <dbReference type="Proteomes" id="UP000253472"/>
    </source>
</evidence>
<organism evidence="1 2">
    <name type="scientific">Candida viswanathii</name>
    <dbReference type="NCBI Taxonomy" id="5486"/>
    <lineage>
        <taxon>Eukaryota</taxon>
        <taxon>Fungi</taxon>
        <taxon>Dikarya</taxon>
        <taxon>Ascomycota</taxon>
        <taxon>Saccharomycotina</taxon>
        <taxon>Pichiomycetes</taxon>
        <taxon>Debaryomycetaceae</taxon>
        <taxon>Candida/Lodderomyces clade</taxon>
        <taxon>Candida</taxon>
    </lineage>
</organism>
<gene>
    <name evidence="1" type="ORF">Cantr_07910</name>
</gene>
<comment type="caution">
    <text evidence="1">The sequence shown here is derived from an EMBL/GenBank/DDBJ whole genome shotgun (WGS) entry which is preliminary data.</text>
</comment>
<reference evidence="1 2" key="1">
    <citation type="submission" date="2018-06" db="EMBL/GenBank/DDBJ databases">
        <title>Whole genome sequencing of Candida tropicalis (genome annotated by CSBL at Korea University).</title>
        <authorList>
            <person name="Ahn J."/>
        </authorList>
    </citation>
    <scope>NUCLEOTIDE SEQUENCE [LARGE SCALE GENOMIC DNA]</scope>
    <source>
        <strain evidence="1 2">ATCC 20962</strain>
    </source>
</reference>
<name>A0A367Y262_9ASCO</name>
<keyword evidence="2" id="KW-1185">Reference proteome</keyword>
<protein>
    <submittedName>
        <fullName evidence="1">Uncharacterized protein</fullName>
    </submittedName>
</protein>
<dbReference type="EMBL" id="QLNQ01000027">
    <property type="protein sequence ID" value="RCK59630.1"/>
    <property type="molecule type" value="Genomic_DNA"/>
</dbReference>
<proteinExistence type="predicted"/>
<evidence type="ECO:0000313" key="1">
    <source>
        <dbReference type="EMBL" id="RCK59630.1"/>
    </source>
</evidence>
<dbReference type="AlphaFoldDB" id="A0A367Y262"/>